<dbReference type="Gene3D" id="3.60.21.10">
    <property type="match status" value="1"/>
</dbReference>
<evidence type="ECO:0000256" key="1">
    <source>
        <dbReference type="ARBA" id="ARBA00022729"/>
    </source>
</evidence>
<dbReference type="InterPro" id="IPR006146">
    <property type="entry name" value="5'-Nucleotdase_CS"/>
</dbReference>
<dbReference type="PROSITE" id="PS00785">
    <property type="entry name" value="5_NUCLEOTIDASE_1"/>
    <property type="match status" value="1"/>
</dbReference>
<keyword evidence="1" id="KW-0732">Signal</keyword>
<accession>A0A1F7WMT6</accession>
<protein>
    <recommendedName>
        <fullName evidence="7">Multifunctional 2',3'-cyclic-nucleotide 2'-phosphodiesterase/5'-nucleotidase/3'-nucleotidase</fullName>
    </recommendedName>
</protein>
<keyword evidence="2" id="KW-0547">Nucleotide-binding</keyword>
<feature type="domain" description="Calcineurin-like phosphoesterase" evidence="3">
    <location>
        <begin position="41"/>
        <end position="247"/>
    </location>
</feature>
<dbReference type="Proteomes" id="UP000178735">
    <property type="component" value="Unassembled WGS sequence"/>
</dbReference>
<dbReference type="Gene3D" id="3.90.780.10">
    <property type="entry name" value="5'-Nucleotidase, C-terminal domain"/>
    <property type="match status" value="1"/>
</dbReference>
<dbReference type="AlphaFoldDB" id="A0A1F7WMT6"/>
<dbReference type="InterPro" id="IPR036907">
    <property type="entry name" value="5'-Nucleotdase_C_sf"/>
</dbReference>
<dbReference type="GO" id="GO:0016788">
    <property type="term" value="F:hydrolase activity, acting on ester bonds"/>
    <property type="evidence" value="ECO:0007669"/>
    <property type="project" value="InterPro"/>
</dbReference>
<evidence type="ECO:0000313" key="5">
    <source>
        <dbReference type="EMBL" id="OGM03428.1"/>
    </source>
</evidence>
<evidence type="ECO:0000256" key="2">
    <source>
        <dbReference type="RuleBase" id="RU362119"/>
    </source>
</evidence>
<keyword evidence="2" id="KW-0378">Hydrolase</keyword>
<dbReference type="SUPFAM" id="SSF56300">
    <property type="entry name" value="Metallo-dependent phosphatases"/>
    <property type="match status" value="1"/>
</dbReference>
<dbReference type="GO" id="GO:0000166">
    <property type="term" value="F:nucleotide binding"/>
    <property type="evidence" value="ECO:0007669"/>
    <property type="project" value="UniProtKB-KW"/>
</dbReference>
<dbReference type="CDD" id="cd00845">
    <property type="entry name" value="MPP_UshA_N_like"/>
    <property type="match status" value="1"/>
</dbReference>
<dbReference type="STRING" id="1817813.A2008_03370"/>
<dbReference type="GO" id="GO:0046872">
    <property type="term" value="F:metal ion binding"/>
    <property type="evidence" value="ECO:0007669"/>
    <property type="project" value="InterPro"/>
</dbReference>
<dbReference type="InterPro" id="IPR006179">
    <property type="entry name" value="5_nucleotidase/apyrase"/>
</dbReference>
<evidence type="ECO:0008006" key="7">
    <source>
        <dbReference type="Google" id="ProtNLM"/>
    </source>
</evidence>
<evidence type="ECO:0000259" key="3">
    <source>
        <dbReference type="Pfam" id="PF00149"/>
    </source>
</evidence>
<reference evidence="5 6" key="1">
    <citation type="journal article" date="2016" name="Nat. Commun.">
        <title>Thousands of microbial genomes shed light on interconnected biogeochemical processes in an aquifer system.</title>
        <authorList>
            <person name="Anantharaman K."/>
            <person name="Brown C.T."/>
            <person name="Hug L.A."/>
            <person name="Sharon I."/>
            <person name="Castelle C.J."/>
            <person name="Probst A.J."/>
            <person name="Thomas B.C."/>
            <person name="Singh A."/>
            <person name="Wilkins M.J."/>
            <person name="Karaoz U."/>
            <person name="Brodie E.L."/>
            <person name="Williams K.H."/>
            <person name="Hubbard S.S."/>
            <person name="Banfield J.F."/>
        </authorList>
    </citation>
    <scope>NUCLEOTIDE SEQUENCE [LARGE SCALE GENOMIC DNA]</scope>
</reference>
<dbReference type="SUPFAM" id="SSF55816">
    <property type="entry name" value="5'-nucleotidase (syn. UDP-sugar hydrolase), C-terminal domain"/>
    <property type="match status" value="1"/>
</dbReference>
<comment type="similarity">
    <text evidence="2">Belongs to the 5'-nucleotidase family.</text>
</comment>
<sequence>MKRHNNSQNRFYAIQILLLAAFFYTALIPVPAVADGAPTKLTILHTNDIHSHLAPFDVPEIGKNLGGAARHYEFIKKARSENANVILLDAGDIFQGTPFYTFFKGEADIRSFSLLGYDASTLGNHDVDDGLDNLLKQLKSASFPMLCANVFYKGTNRHVFESHKFIERGGIKIAVMGAIGKTAWDVIPAKFLDKIYMTDERKIISSLAKRLKKEADLVILLSHLGYEPDLDFAKKVRDIDIIVGGHTNTILMKPEIIRNGAKNGAGGTIVLQGFKWGVYVGKLDLEIDPKTKKILRYEGGLNLMDKSVTADESSPVSLMIKEYEKQMAEKVNIKLGVSSADMTYTDDERHKRDLPLGILICDILKKSGAADISIINSGGIRDMLPAGDITIATALKILPFDNSIATMELKGSDIAAIFNFIVEKYGTVSGYQFDSGVSFTLDIKNKKARDIKVNGAPIDMAKTYKMSTISYLAEGNQNGSLFFKNAKNLKDNGFYLRDAFIEYVKANSPLKASDHRVMNIIE</sequence>
<dbReference type="Pfam" id="PF02872">
    <property type="entry name" value="5_nucleotid_C"/>
    <property type="match status" value="1"/>
</dbReference>
<feature type="domain" description="5'-Nucleotidase C-terminal" evidence="4">
    <location>
        <begin position="347"/>
        <end position="478"/>
    </location>
</feature>
<evidence type="ECO:0000313" key="6">
    <source>
        <dbReference type="Proteomes" id="UP000178735"/>
    </source>
</evidence>
<name>A0A1F7WMT6_9BACT</name>
<gene>
    <name evidence="5" type="ORF">A2008_03370</name>
</gene>
<evidence type="ECO:0000259" key="4">
    <source>
        <dbReference type="Pfam" id="PF02872"/>
    </source>
</evidence>
<dbReference type="PANTHER" id="PTHR11575:SF24">
    <property type="entry name" value="5'-NUCLEOTIDASE"/>
    <property type="match status" value="1"/>
</dbReference>
<dbReference type="Pfam" id="PF00149">
    <property type="entry name" value="Metallophos"/>
    <property type="match status" value="1"/>
</dbReference>
<comment type="caution">
    <text evidence="5">The sequence shown here is derived from an EMBL/GenBank/DDBJ whole genome shotgun (WGS) entry which is preliminary data.</text>
</comment>
<organism evidence="5 6">
    <name type="scientific">Candidatus Wallbacteria bacterium GWC2_49_35</name>
    <dbReference type="NCBI Taxonomy" id="1817813"/>
    <lineage>
        <taxon>Bacteria</taxon>
        <taxon>Candidatus Walliibacteriota</taxon>
    </lineage>
</organism>
<dbReference type="PANTHER" id="PTHR11575">
    <property type="entry name" value="5'-NUCLEOTIDASE-RELATED"/>
    <property type="match status" value="1"/>
</dbReference>
<dbReference type="GO" id="GO:0009166">
    <property type="term" value="P:nucleotide catabolic process"/>
    <property type="evidence" value="ECO:0007669"/>
    <property type="project" value="InterPro"/>
</dbReference>
<dbReference type="GO" id="GO:0030288">
    <property type="term" value="C:outer membrane-bounded periplasmic space"/>
    <property type="evidence" value="ECO:0007669"/>
    <property type="project" value="TreeGrafter"/>
</dbReference>
<dbReference type="EMBL" id="MGFH01000165">
    <property type="protein sequence ID" value="OGM03428.1"/>
    <property type="molecule type" value="Genomic_DNA"/>
</dbReference>
<proteinExistence type="inferred from homology"/>
<dbReference type="InterPro" id="IPR008334">
    <property type="entry name" value="5'-Nucleotdase_C"/>
</dbReference>
<dbReference type="PRINTS" id="PR01607">
    <property type="entry name" value="APYRASEFAMLY"/>
</dbReference>
<dbReference type="InterPro" id="IPR029052">
    <property type="entry name" value="Metallo-depent_PP-like"/>
</dbReference>
<dbReference type="InterPro" id="IPR004843">
    <property type="entry name" value="Calcineurin-like_PHP"/>
</dbReference>